<gene>
    <name evidence="3" type="ORF">MCOR_23473</name>
</gene>
<organism evidence="3 4">
    <name type="scientific">Mytilus coruscus</name>
    <name type="common">Sea mussel</name>
    <dbReference type="NCBI Taxonomy" id="42192"/>
    <lineage>
        <taxon>Eukaryota</taxon>
        <taxon>Metazoa</taxon>
        <taxon>Spiralia</taxon>
        <taxon>Lophotrochozoa</taxon>
        <taxon>Mollusca</taxon>
        <taxon>Bivalvia</taxon>
        <taxon>Autobranchia</taxon>
        <taxon>Pteriomorphia</taxon>
        <taxon>Mytilida</taxon>
        <taxon>Mytiloidea</taxon>
        <taxon>Mytilidae</taxon>
        <taxon>Mytilinae</taxon>
        <taxon>Mytilus</taxon>
    </lineage>
</organism>
<evidence type="ECO:0000313" key="3">
    <source>
        <dbReference type="EMBL" id="CAC5388194.1"/>
    </source>
</evidence>
<proteinExistence type="predicted"/>
<dbReference type="InterPro" id="IPR013547">
    <property type="entry name" value="P4H_N"/>
</dbReference>
<dbReference type="OrthoDB" id="6057938at2759"/>
<evidence type="ECO:0000259" key="1">
    <source>
        <dbReference type="Pfam" id="PF08336"/>
    </source>
</evidence>
<dbReference type="InterPro" id="IPR057926">
    <property type="entry name" value="QRICH1_dom"/>
</dbReference>
<sequence length="685" mass="78928">MNVTNRGQDNLQHDRMTNEPANRIELQLFAHLESSVNISCKDESYPENPLNVLHLLNRYIHIWPSIPDIVLCNSCAISKRERDFNQSYHNLKKEITDWPRQHELQAAVRLFLRLRTTYYLDIIKIIQGNIYEEKTEPLNLSLIQLIIKEAEYIKMWDEALLWSDALLNLLPELISTNISTTAMFIDQIKARILHKASFTADAAQLLEMYSQKGVLSIQEDYMKYMNELKVYPKKEVPKLWPFHEQELDSIQKQLCRGVNRKVEPVLSEELEQRISDRIQTKTKQSTSWSMNVWKGWAENRNCNPMTGFEFTCMPVDPETATIKELDFWLFRFIMETRRQDGTPYPPNTLLNISAGIQRHLREMKRSEINLLQKNSVDFPTFQKALDTRMKEVTAAGLGIHKKRADAISPQDEDTLWCKGVISLDSAEGLSYGCKLFGFRGMDEHRDLDATLFEVVTDSVQKKKCLTFYGRISKNNQGGFFHRNIEPKKVIQWEDKNNPRDIVGLFSTYLSLIPKTGPFYRRPIGKLGLNTSGKPKFSAQVVGVNKLSTYIKTMFDLASIDHTDRNISNHSGKVTCVTTLYDKGFDNAAVTSRSGHRSNAVETYKRQSVEMNDRISKSLQPPLPLSEVKVEENKENEQSCANTKVHVAPVTEKRDTLDDELVIHVPKSVKRIKIVHNNDKVMSLEL</sequence>
<dbReference type="Proteomes" id="UP000507470">
    <property type="component" value="Unassembled WGS sequence"/>
</dbReference>
<dbReference type="InterPro" id="IPR052787">
    <property type="entry name" value="MAVS"/>
</dbReference>
<reference evidence="3 4" key="1">
    <citation type="submission" date="2020-06" db="EMBL/GenBank/DDBJ databases">
        <authorList>
            <person name="Li R."/>
            <person name="Bekaert M."/>
        </authorList>
    </citation>
    <scope>NUCLEOTIDE SEQUENCE [LARGE SCALE GENOMIC DNA]</scope>
    <source>
        <strain evidence="4">wild</strain>
    </source>
</reference>
<keyword evidence="4" id="KW-1185">Reference proteome</keyword>
<dbReference type="EMBL" id="CACVKT020004142">
    <property type="protein sequence ID" value="CAC5388194.1"/>
    <property type="molecule type" value="Genomic_DNA"/>
</dbReference>
<dbReference type="PANTHER" id="PTHR21446:SF13">
    <property type="entry name" value="DUF3504 DOMAIN-CONTAINING PROTEIN"/>
    <property type="match status" value="1"/>
</dbReference>
<dbReference type="Pfam" id="PF25561">
    <property type="entry name" value="QRICH1"/>
    <property type="match status" value="1"/>
</dbReference>
<evidence type="ECO:0000259" key="2">
    <source>
        <dbReference type="Pfam" id="PF25561"/>
    </source>
</evidence>
<feature type="domain" description="Prolyl 4-hydroxylase N-terminal" evidence="1">
    <location>
        <begin position="38"/>
        <end position="130"/>
    </location>
</feature>
<protein>
    <submittedName>
        <fullName evidence="3">Uncharacterized protein</fullName>
    </submittedName>
</protein>
<dbReference type="GO" id="GO:0005783">
    <property type="term" value="C:endoplasmic reticulum"/>
    <property type="evidence" value="ECO:0007669"/>
    <property type="project" value="InterPro"/>
</dbReference>
<name>A0A6J8BZE7_MYTCO</name>
<evidence type="ECO:0000313" key="4">
    <source>
        <dbReference type="Proteomes" id="UP000507470"/>
    </source>
</evidence>
<dbReference type="GO" id="GO:0004656">
    <property type="term" value="F:procollagen-proline 4-dioxygenase activity"/>
    <property type="evidence" value="ECO:0007669"/>
    <property type="project" value="InterPro"/>
</dbReference>
<dbReference type="Pfam" id="PF08336">
    <property type="entry name" value="P4Ha_N"/>
    <property type="match status" value="1"/>
</dbReference>
<accession>A0A6J8BZE7</accession>
<dbReference type="PANTHER" id="PTHR21446">
    <property type="entry name" value="DUF3504 DOMAIN-CONTAINING PROTEIN"/>
    <property type="match status" value="1"/>
</dbReference>
<feature type="domain" description="QRICH1-like" evidence="2">
    <location>
        <begin position="286"/>
        <end position="390"/>
    </location>
</feature>
<dbReference type="AlphaFoldDB" id="A0A6J8BZE7"/>